<dbReference type="RefSeq" id="WP_205293484.1">
    <property type="nucleotide sequence ID" value="NZ_CP070368.1"/>
</dbReference>
<name>A0ABX7JE20_9RHOB</name>
<gene>
    <name evidence="1" type="ORF">JWJ88_07440</name>
</gene>
<dbReference type="EMBL" id="CP070368">
    <property type="protein sequence ID" value="QRZ12450.1"/>
    <property type="molecule type" value="Genomic_DNA"/>
</dbReference>
<keyword evidence="2" id="KW-1185">Reference proteome</keyword>
<evidence type="ECO:0000313" key="1">
    <source>
        <dbReference type="EMBL" id="QRZ12450.1"/>
    </source>
</evidence>
<sequence length="179" mass="19789">MAPQVHVDSLPADLREAWYLSQGIKLDEAVDPATGEVRKLPEAVTQHDPKWDERVAVAQWRLNIIRQVAAQPKGSPARKAALDVLAGQIQVLPDGKRKVLSRSTLYNWIAAYDAGGLLGLMPETRKDAGQKKTIVTMVWDGFFSGRITPPDHQRIGDDVAHYIRRAASLRRADPAAKPL</sequence>
<reference evidence="1 2" key="1">
    <citation type="submission" date="2021-02" db="EMBL/GenBank/DDBJ databases">
        <title>Paracoccus methylovroum sp.nov., a new methanol and methylamine utilizing methylotrophic denitrifer.</title>
        <authorList>
            <person name="Timsy T."/>
            <person name="Behrendt U."/>
            <person name="Ulrich A."/>
            <person name="Spanner T."/>
            <person name="Foesel B.U."/>
            <person name="Horn M.A."/>
            <person name="Kolb S."/>
        </authorList>
    </citation>
    <scope>NUCLEOTIDE SEQUENCE [LARGE SCALE GENOMIC DNA]</scope>
    <source>
        <strain evidence="1 2">H4-D09</strain>
    </source>
</reference>
<proteinExistence type="predicted"/>
<accession>A0ABX7JE20</accession>
<organism evidence="1 2">
    <name type="scientific">Paracoccus methylovorus</name>
    <dbReference type="NCBI Taxonomy" id="2812658"/>
    <lineage>
        <taxon>Bacteria</taxon>
        <taxon>Pseudomonadati</taxon>
        <taxon>Pseudomonadota</taxon>
        <taxon>Alphaproteobacteria</taxon>
        <taxon>Rhodobacterales</taxon>
        <taxon>Paracoccaceae</taxon>
        <taxon>Paracoccus</taxon>
    </lineage>
</organism>
<evidence type="ECO:0008006" key="3">
    <source>
        <dbReference type="Google" id="ProtNLM"/>
    </source>
</evidence>
<protein>
    <recommendedName>
        <fullName evidence="3">Helix-turn-helix domain-containing protein</fullName>
    </recommendedName>
</protein>
<dbReference type="Proteomes" id="UP000663629">
    <property type="component" value="Chromosome 1"/>
</dbReference>
<evidence type="ECO:0000313" key="2">
    <source>
        <dbReference type="Proteomes" id="UP000663629"/>
    </source>
</evidence>